<reference evidence="1" key="1">
    <citation type="submission" date="2018-02" db="EMBL/GenBank/DDBJ databases">
        <title>The genomes of Aspergillus section Nigri reveals drivers in fungal speciation.</title>
        <authorList>
            <consortium name="DOE Joint Genome Institute"/>
            <person name="Vesth T.C."/>
            <person name="Nybo J."/>
            <person name="Theobald S."/>
            <person name="Brandl J."/>
            <person name="Frisvad J.C."/>
            <person name="Nielsen K.F."/>
            <person name="Lyhne E.K."/>
            <person name="Kogle M.E."/>
            <person name="Kuo A."/>
            <person name="Riley R."/>
            <person name="Clum A."/>
            <person name="Nolan M."/>
            <person name="Lipzen A."/>
            <person name="Salamov A."/>
            <person name="Henrissat B."/>
            <person name="Wiebenga A."/>
            <person name="De vries R.P."/>
            <person name="Grigoriev I.V."/>
            <person name="Mortensen U.H."/>
            <person name="Andersen M.R."/>
            <person name="Baker S.E."/>
        </authorList>
    </citation>
    <scope>NUCLEOTIDE SEQUENCE</scope>
    <source>
        <strain evidence="1">CBS 115574</strain>
    </source>
</reference>
<keyword evidence="2" id="KW-1185">Reference proteome</keyword>
<dbReference type="EMBL" id="KZ824537">
    <property type="protein sequence ID" value="RAK93019.1"/>
    <property type="molecule type" value="Genomic_DNA"/>
</dbReference>
<name>A0ACD1IRK0_9EURO</name>
<evidence type="ECO:0000313" key="2">
    <source>
        <dbReference type="Proteomes" id="UP000249748"/>
    </source>
</evidence>
<dbReference type="Proteomes" id="UP000249748">
    <property type="component" value="Unassembled WGS sequence"/>
</dbReference>
<sequence length="118" mass="12543">MYGGFPIWRPGPLCSISKACCVDSSETGELRHCSPSFSWLTASCCPNCSGGDTLATAAVAADSLIGKKSHQNNSKTVFRRCPHFGLGLVVVVVVSVAAVYIGNPVPTLREIWRWAGES</sequence>
<accession>A0ACD1IRK0</accession>
<protein>
    <submittedName>
        <fullName evidence="1">Uncharacterized protein</fullName>
    </submittedName>
</protein>
<evidence type="ECO:0000313" key="1">
    <source>
        <dbReference type="EMBL" id="RAK93019.1"/>
    </source>
</evidence>
<gene>
    <name evidence="1" type="ORF">BO79DRAFT_224544</name>
</gene>
<proteinExistence type="predicted"/>
<organism evidence="1 2">
    <name type="scientific">Aspergillus costaricaensis CBS 115574</name>
    <dbReference type="NCBI Taxonomy" id="1448317"/>
    <lineage>
        <taxon>Eukaryota</taxon>
        <taxon>Fungi</taxon>
        <taxon>Dikarya</taxon>
        <taxon>Ascomycota</taxon>
        <taxon>Pezizomycotina</taxon>
        <taxon>Eurotiomycetes</taxon>
        <taxon>Eurotiomycetidae</taxon>
        <taxon>Eurotiales</taxon>
        <taxon>Aspergillaceae</taxon>
        <taxon>Aspergillus</taxon>
        <taxon>Aspergillus subgen. Circumdati</taxon>
    </lineage>
</organism>